<dbReference type="InterPro" id="IPR005135">
    <property type="entry name" value="Endo/exonuclease/phosphatase"/>
</dbReference>
<keyword evidence="7" id="KW-0479">Metal-binding</keyword>
<dbReference type="Pfam" id="PF03372">
    <property type="entry name" value="Exo_endo_phos"/>
    <property type="match status" value="1"/>
</dbReference>
<name>A0A0A9WQM6_LYGHE</name>
<reference evidence="15" key="2">
    <citation type="submission" date="2014-07" db="EMBL/GenBank/DDBJ databases">
        <authorList>
            <person name="Hull J."/>
        </authorList>
    </citation>
    <scope>NUCLEOTIDE SEQUENCE</scope>
</reference>
<keyword evidence="13" id="KW-0472">Membrane</keyword>
<evidence type="ECO:0000256" key="6">
    <source>
        <dbReference type="ARBA" id="ARBA00022692"/>
    </source>
</evidence>
<keyword evidence="12" id="KW-0443">Lipid metabolism</keyword>
<evidence type="ECO:0000256" key="2">
    <source>
        <dbReference type="ARBA" id="ARBA00004760"/>
    </source>
</evidence>
<comment type="pathway">
    <text evidence="3">Sphingolipid metabolism.</text>
</comment>
<dbReference type="EC" id="3.1.4.12" evidence="5"/>
<evidence type="ECO:0000256" key="10">
    <source>
        <dbReference type="ARBA" id="ARBA00022919"/>
    </source>
</evidence>
<evidence type="ECO:0000313" key="15">
    <source>
        <dbReference type="EMBL" id="JAG07115.1"/>
    </source>
</evidence>
<feature type="non-terminal residue" evidence="15">
    <location>
        <position position="1"/>
    </location>
</feature>
<evidence type="ECO:0000259" key="14">
    <source>
        <dbReference type="Pfam" id="PF03372"/>
    </source>
</evidence>
<dbReference type="InterPro" id="IPR038772">
    <property type="entry name" value="Sph/SMPD2-like"/>
</dbReference>
<evidence type="ECO:0000256" key="7">
    <source>
        <dbReference type="ARBA" id="ARBA00022723"/>
    </source>
</evidence>
<dbReference type="PANTHER" id="PTHR16320:SF24">
    <property type="entry name" value="PHOSPHODIESTERASE, PUTATIVE-RELATED"/>
    <property type="match status" value="1"/>
</dbReference>
<dbReference type="Gene3D" id="3.60.10.10">
    <property type="entry name" value="Endonuclease/exonuclease/phosphatase"/>
    <property type="match status" value="1"/>
</dbReference>
<dbReference type="PANTHER" id="PTHR16320">
    <property type="entry name" value="SPHINGOMYELINASE FAMILY MEMBER"/>
    <property type="match status" value="1"/>
</dbReference>
<comment type="subcellular location">
    <subcellularLocation>
        <location evidence="1">Membrane</location>
        <topology evidence="1">Multi-pass membrane protein</topology>
    </subcellularLocation>
</comment>
<evidence type="ECO:0000256" key="12">
    <source>
        <dbReference type="ARBA" id="ARBA00023098"/>
    </source>
</evidence>
<evidence type="ECO:0000256" key="13">
    <source>
        <dbReference type="ARBA" id="ARBA00023136"/>
    </source>
</evidence>
<evidence type="ECO:0000256" key="11">
    <source>
        <dbReference type="ARBA" id="ARBA00022989"/>
    </source>
</evidence>
<evidence type="ECO:0000256" key="8">
    <source>
        <dbReference type="ARBA" id="ARBA00022801"/>
    </source>
</evidence>
<keyword evidence="6" id="KW-0812">Transmembrane</keyword>
<accession>A0A0A9WQM6</accession>
<keyword evidence="11" id="KW-1133">Transmembrane helix</keyword>
<dbReference type="AlphaFoldDB" id="A0A0A9WQM6"/>
<evidence type="ECO:0000256" key="4">
    <source>
        <dbReference type="ARBA" id="ARBA00006335"/>
    </source>
</evidence>
<sequence length="437" mass="49778">IAMQEVFIENHRELFIEYGKRGGLLYYHYFSTGIGFPGAPYAGTSSGMLVLARYPIQRTQFHRYNVNGHPYKLYHGDWYIGRGLGYLQCITPWNSIDVFVTHLISNYENRLHDNDTYAYIRILQAFECITSMQQIRSAPLCLLLCDLNAVPDSLPYKIVTQLAGFRDTFVDFYNSKSSKSVNESMPCHQYFTYGCNTYSTGTRQRIDYIFYSTAPPTTLPCAGDAWELATLIHQYTLSPYNFVISANIYEMSDSVDTTVGGRDCNCKYIHDTSTATASVVTATTSSVLSLQKLWSMVWNIMAIGKCAYYYHLHKSMMQLYFKILPILGIARSIVESTMVRLIAPPTIPCELQRTVTMGQRTIKTIQTIDRTSNMYQLLWSLVHYELIYRSAYPSVPITTNTFVQSGYVNSITISKGCRVPSTLSSPVFVPSQLWRSR</sequence>
<dbReference type="GO" id="GO:0006665">
    <property type="term" value="P:sphingolipid metabolic process"/>
    <property type="evidence" value="ECO:0007669"/>
    <property type="project" value="UniProtKB-KW"/>
</dbReference>
<evidence type="ECO:0000256" key="3">
    <source>
        <dbReference type="ARBA" id="ARBA00004991"/>
    </source>
</evidence>
<dbReference type="GO" id="GO:0016020">
    <property type="term" value="C:membrane"/>
    <property type="evidence" value="ECO:0007669"/>
    <property type="project" value="UniProtKB-SubCell"/>
</dbReference>
<keyword evidence="10" id="KW-0746">Sphingolipid metabolism</keyword>
<comment type="pathway">
    <text evidence="2">Lipid metabolism; sphingolipid metabolism.</text>
</comment>
<dbReference type="GO" id="GO:0046872">
    <property type="term" value="F:metal ion binding"/>
    <property type="evidence" value="ECO:0007669"/>
    <property type="project" value="UniProtKB-KW"/>
</dbReference>
<protein>
    <recommendedName>
        <fullName evidence="5">sphingomyelin phosphodiesterase</fullName>
        <ecNumber evidence="5">3.1.4.12</ecNumber>
    </recommendedName>
</protein>
<keyword evidence="9" id="KW-0460">Magnesium</keyword>
<keyword evidence="8" id="KW-0378">Hydrolase</keyword>
<reference evidence="15" key="1">
    <citation type="journal article" date="2014" name="PLoS ONE">
        <title>Transcriptome-Based Identification of ABC Transporters in the Western Tarnished Plant Bug Lygus hesperus.</title>
        <authorList>
            <person name="Hull J.J."/>
            <person name="Chaney K."/>
            <person name="Geib S.M."/>
            <person name="Fabrick J.A."/>
            <person name="Brent C.S."/>
            <person name="Walsh D."/>
            <person name="Lavine L.C."/>
        </authorList>
    </citation>
    <scope>NUCLEOTIDE SEQUENCE</scope>
</reference>
<gene>
    <name evidence="15" type="ORF">CM83_3784</name>
</gene>
<feature type="domain" description="Endonuclease/exonuclease/phosphatase" evidence="14">
    <location>
        <begin position="1"/>
        <end position="213"/>
    </location>
</feature>
<dbReference type="InterPro" id="IPR036691">
    <property type="entry name" value="Endo/exonu/phosph_ase_sf"/>
</dbReference>
<dbReference type="SUPFAM" id="SSF56219">
    <property type="entry name" value="DNase I-like"/>
    <property type="match status" value="1"/>
</dbReference>
<organism evidence="15">
    <name type="scientific">Lygus hesperus</name>
    <name type="common">Western plant bug</name>
    <dbReference type="NCBI Taxonomy" id="30085"/>
    <lineage>
        <taxon>Eukaryota</taxon>
        <taxon>Metazoa</taxon>
        <taxon>Ecdysozoa</taxon>
        <taxon>Arthropoda</taxon>
        <taxon>Hexapoda</taxon>
        <taxon>Insecta</taxon>
        <taxon>Pterygota</taxon>
        <taxon>Neoptera</taxon>
        <taxon>Paraneoptera</taxon>
        <taxon>Hemiptera</taxon>
        <taxon>Heteroptera</taxon>
        <taxon>Panheteroptera</taxon>
        <taxon>Cimicomorpha</taxon>
        <taxon>Miridae</taxon>
        <taxon>Mirini</taxon>
        <taxon>Lygus</taxon>
    </lineage>
</organism>
<proteinExistence type="inferred from homology"/>
<dbReference type="EMBL" id="GBHO01036489">
    <property type="protein sequence ID" value="JAG07115.1"/>
    <property type="molecule type" value="Transcribed_RNA"/>
</dbReference>
<evidence type="ECO:0000256" key="5">
    <source>
        <dbReference type="ARBA" id="ARBA00012369"/>
    </source>
</evidence>
<evidence type="ECO:0000256" key="9">
    <source>
        <dbReference type="ARBA" id="ARBA00022842"/>
    </source>
</evidence>
<dbReference type="GO" id="GO:0004767">
    <property type="term" value="F:sphingomyelin phosphodiesterase activity"/>
    <property type="evidence" value="ECO:0007669"/>
    <property type="project" value="UniProtKB-EC"/>
</dbReference>
<evidence type="ECO:0000256" key="1">
    <source>
        <dbReference type="ARBA" id="ARBA00004141"/>
    </source>
</evidence>
<comment type="similarity">
    <text evidence="4">Belongs to the neutral sphingomyelinase family.</text>
</comment>